<evidence type="ECO:0000313" key="4">
    <source>
        <dbReference type="EMBL" id="GJT45678.1"/>
    </source>
</evidence>
<keyword evidence="4" id="KW-0548">Nucleotidyltransferase</keyword>
<dbReference type="PANTHER" id="PTHR45748:SF7">
    <property type="entry name" value="1-PHOSPHATIDYLINOSITOL 3-PHOSPHATE 5-KINASE-RELATED"/>
    <property type="match status" value="1"/>
</dbReference>
<keyword evidence="2" id="KW-0067">ATP-binding</keyword>
<dbReference type="PANTHER" id="PTHR45748">
    <property type="entry name" value="1-PHOSPHATIDYLINOSITOL 3-PHOSPHATE 5-KINASE-RELATED"/>
    <property type="match status" value="1"/>
</dbReference>
<keyword evidence="1 2" id="KW-0418">Kinase</keyword>
<gene>
    <name evidence="4" type="ORF">Tco_0954393</name>
</gene>
<dbReference type="InterPro" id="IPR002498">
    <property type="entry name" value="PInositol-4-P-4/5-kinase_core"/>
</dbReference>
<evidence type="ECO:0000256" key="2">
    <source>
        <dbReference type="PROSITE-ProRule" id="PRU00781"/>
    </source>
</evidence>
<keyword evidence="2" id="KW-0808">Transferase</keyword>
<protein>
    <submittedName>
        <fullName evidence="4">Reverse transcriptase domain-containing protein</fullName>
    </submittedName>
</protein>
<feature type="non-terminal residue" evidence="4">
    <location>
        <position position="124"/>
    </location>
</feature>
<name>A0ABQ5E3P0_9ASTR</name>
<reference evidence="4" key="1">
    <citation type="journal article" date="2022" name="Int. J. Mol. Sci.">
        <title>Draft Genome of Tanacetum Coccineum: Genomic Comparison of Closely Related Tanacetum-Family Plants.</title>
        <authorList>
            <person name="Yamashiro T."/>
            <person name="Shiraishi A."/>
            <person name="Nakayama K."/>
            <person name="Satake H."/>
        </authorList>
    </citation>
    <scope>NUCLEOTIDE SEQUENCE</scope>
</reference>
<dbReference type="EMBL" id="BQNB010015922">
    <property type="protein sequence ID" value="GJT45678.1"/>
    <property type="molecule type" value="Genomic_DNA"/>
</dbReference>
<evidence type="ECO:0000256" key="1">
    <source>
        <dbReference type="ARBA" id="ARBA00022777"/>
    </source>
</evidence>
<feature type="domain" description="PIPK" evidence="3">
    <location>
        <begin position="1"/>
        <end position="124"/>
    </location>
</feature>
<comment type="caution">
    <text evidence="4">The sequence shown here is derived from an EMBL/GenBank/DDBJ whole genome shotgun (WGS) entry which is preliminary data.</text>
</comment>
<reference evidence="4" key="2">
    <citation type="submission" date="2022-01" db="EMBL/GenBank/DDBJ databases">
        <authorList>
            <person name="Yamashiro T."/>
            <person name="Shiraishi A."/>
            <person name="Satake H."/>
            <person name="Nakayama K."/>
        </authorList>
    </citation>
    <scope>NUCLEOTIDE SEQUENCE</scope>
</reference>
<keyword evidence="2" id="KW-0547">Nucleotide-binding</keyword>
<keyword evidence="4" id="KW-0695">RNA-directed DNA polymerase</keyword>
<dbReference type="PROSITE" id="PS51455">
    <property type="entry name" value="PIPK"/>
    <property type="match status" value="1"/>
</dbReference>
<accession>A0ABQ5E3P0</accession>
<evidence type="ECO:0000259" key="3">
    <source>
        <dbReference type="PROSITE" id="PS51455"/>
    </source>
</evidence>
<evidence type="ECO:0000313" key="5">
    <source>
        <dbReference type="Proteomes" id="UP001151760"/>
    </source>
</evidence>
<sequence>MGDRQLTRLDIIQETINKITTIKERLKTARSRQKSYVDNRMKPLEFQIRDQVLLKVPPWKGMTRFDKRGKLNPRYTGPFKSVDVMDYSLLVGVDEQNHELVLGIIDFMRQYTWDKHLETWVKAS</sequence>
<keyword evidence="5" id="KW-1185">Reference proteome</keyword>
<dbReference type="Gene3D" id="3.30.810.10">
    <property type="entry name" value="2-Layer Sandwich"/>
    <property type="match status" value="1"/>
</dbReference>
<dbReference type="GO" id="GO:0003964">
    <property type="term" value="F:RNA-directed DNA polymerase activity"/>
    <property type="evidence" value="ECO:0007669"/>
    <property type="project" value="UniProtKB-KW"/>
</dbReference>
<organism evidence="4 5">
    <name type="scientific">Tanacetum coccineum</name>
    <dbReference type="NCBI Taxonomy" id="301880"/>
    <lineage>
        <taxon>Eukaryota</taxon>
        <taxon>Viridiplantae</taxon>
        <taxon>Streptophyta</taxon>
        <taxon>Embryophyta</taxon>
        <taxon>Tracheophyta</taxon>
        <taxon>Spermatophyta</taxon>
        <taxon>Magnoliopsida</taxon>
        <taxon>eudicotyledons</taxon>
        <taxon>Gunneridae</taxon>
        <taxon>Pentapetalae</taxon>
        <taxon>asterids</taxon>
        <taxon>campanulids</taxon>
        <taxon>Asterales</taxon>
        <taxon>Asteraceae</taxon>
        <taxon>Asteroideae</taxon>
        <taxon>Anthemideae</taxon>
        <taxon>Anthemidinae</taxon>
        <taxon>Tanacetum</taxon>
    </lineage>
</organism>
<proteinExistence type="predicted"/>
<dbReference type="InterPro" id="IPR027483">
    <property type="entry name" value="PInositol-4-P-4/5-kinase_C_sf"/>
</dbReference>
<dbReference type="SUPFAM" id="SSF56104">
    <property type="entry name" value="SAICAR synthase-like"/>
    <property type="match status" value="1"/>
</dbReference>
<dbReference type="Proteomes" id="UP001151760">
    <property type="component" value="Unassembled WGS sequence"/>
</dbReference>